<reference evidence="4" key="1">
    <citation type="submission" date="2021-11" db="EMBL/GenBank/DDBJ databases">
        <authorList>
            <consortium name="Genoscope - CEA"/>
            <person name="William W."/>
        </authorList>
    </citation>
    <scope>NUCLEOTIDE SEQUENCE</scope>
</reference>
<dbReference type="GO" id="GO:0048471">
    <property type="term" value="C:perinuclear region of cytoplasm"/>
    <property type="evidence" value="ECO:0007669"/>
    <property type="project" value="TreeGrafter"/>
</dbReference>
<organism evidence="4 5">
    <name type="scientific">Pelagomonas calceolata</name>
    <dbReference type="NCBI Taxonomy" id="35677"/>
    <lineage>
        <taxon>Eukaryota</taxon>
        <taxon>Sar</taxon>
        <taxon>Stramenopiles</taxon>
        <taxon>Ochrophyta</taxon>
        <taxon>Pelagophyceae</taxon>
        <taxon>Pelagomonadales</taxon>
        <taxon>Pelagomonadaceae</taxon>
        <taxon>Pelagomonas</taxon>
    </lineage>
</organism>
<dbReference type="PANTHER" id="PTHR12323:SF0">
    <property type="entry name" value="CALCIUM HOMEOSTASIS ENDOPLASMIC RETICULUM PROTEIN"/>
    <property type="match status" value="1"/>
</dbReference>
<dbReference type="OrthoDB" id="203061at2759"/>
<dbReference type="EMBL" id="CAKKNE010000004">
    <property type="protein sequence ID" value="CAH0374102.1"/>
    <property type="molecule type" value="Genomic_DNA"/>
</dbReference>
<dbReference type="SMART" id="SM00582">
    <property type="entry name" value="RPR"/>
    <property type="match status" value="1"/>
</dbReference>
<dbReference type="SMART" id="SM00443">
    <property type="entry name" value="G_patch"/>
    <property type="match status" value="1"/>
</dbReference>
<dbReference type="InterPro" id="IPR008942">
    <property type="entry name" value="ENTH_VHS"/>
</dbReference>
<gene>
    <name evidence="4" type="ORF">PECAL_4P13640</name>
</gene>
<dbReference type="InterPro" id="IPR000467">
    <property type="entry name" value="G_patch_dom"/>
</dbReference>
<dbReference type="Pfam" id="PF04818">
    <property type="entry name" value="CID"/>
    <property type="match status" value="1"/>
</dbReference>
<evidence type="ECO:0000313" key="4">
    <source>
        <dbReference type="EMBL" id="CAH0374102.1"/>
    </source>
</evidence>
<feature type="region of interest" description="Disordered" evidence="1">
    <location>
        <begin position="222"/>
        <end position="274"/>
    </location>
</feature>
<dbReference type="Pfam" id="PF01585">
    <property type="entry name" value="G-patch"/>
    <property type="match status" value="1"/>
</dbReference>
<comment type="caution">
    <text evidence="4">The sequence shown here is derived from an EMBL/GenBank/DDBJ whole genome shotgun (WGS) entry which is preliminary data.</text>
</comment>
<dbReference type="SUPFAM" id="SSF48464">
    <property type="entry name" value="ENTH/VHS domain"/>
    <property type="match status" value="1"/>
</dbReference>
<dbReference type="PROSITE" id="PS50174">
    <property type="entry name" value="G_PATCH"/>
    <property type="match status" value="1"/>
</dbReference>
<name>A0A8J2STI1_9STRA</name>
<feature type="compositionally biased region" description="Low complexity" evidence="1">
    <location>
        <begin position="339"/>
        <end position="354"/>
    </location>
</feature>
<dbReference type="Proteomes" id="UP000789595">
    <property type="component" value="Unassembled WGS sequence"/>
</dbReference>
<dbReference type="PROSITE" id="PS51391">
    <property type="entry name" value="CID"/>
    <property type="match status" value="1"/>
</dbReference>
<dbReference type="InterPro" id="IPR006569">
    <property type="entry name" value="CID_dom"/>
</dbReference>
<evidence type="ECO:0000313" key="5">
    <source>
        <dbReference type="Proteomes" id="UP000789595"/>
    </source>
</evidence>
<dbReference type="PANTHER" id="PTHR12323">
    <property type="entry name" value="SR-RELATED CTD ASSOCIATED FACTOR 6"/>
    <property type="match status" value="1"/>
</dbReference>
<sequence length="354" mass="39668">MSGFRMSLGTAAPPATSDDAATFQKLLADMSGTKESIKQAKEWLLQRPDKAETFAKALQKHVMNNPGFQKLLFAVYLLNDIFFAARTKDDPFRRSFAPVLSDIIRGASKSAKDDASREKLVKVIELWGAKKVFNSEQIDELKVAAKNEPQPVATVQDQRCDLSTIPVGVMAGLVKVALNGGHEPWRPLDLTTMPTAAPMPVEPGRLEARVKEFYRLLEKDKLRRAAQQKPPSSLNEEEEDPEHRAQQDDRKRRRAYEQLDSGYSTRRVDEDATRRQGLDAAIGADNMGHQMLQQMGWREGGLGARGTGIAEPIDVRQQQSNQGVGAGQQQQQPEDEFSQYRTQRSSQYRSRWGT</sequence>
<feature type="domain" description="CID" evidence="3">
    <location>
        <begin position="15"/>
        <end position="149"/>
    </location>
</feature>
<dbReference type="Gene3D" id="1.25.40.90">
    <property type="match status" value="1"/>
</dbReference>
<protein>
    <recommendedName>
        <fullName evidence="6">CID domain-containing protein</fullName>
    </recommendedName>
</protein>
<evidence type="ECO:0000259" key="3">
    <source>
        <dbReference type="PROSITE" id="PS51391"/>
    </source>
</evidence>
<evidence type="ECO:0008006" key="6">
    <source>
        <dbReference type="Google" id="ProtNLM"/>
    </source>
</evidence>
<feature type="domain" description="G-patch" evidence="2">
    <location>
        <begin position="284"/>
        <end position="329"/>
    </location>
</feature>
<feature type="compositionally biased region" description="Basic and acidic residues" evidence="1">
    <location>
        <begin position="241"/>
        <end position="250"/>
    </location>
</feature>
<dbReference type="GO" id="GO:0003676">
    <property type="term" value="F:nucleic acid binding"/>
    <property type="evidence" value="ECO:0007669"/>
    <property type="project" value="InterPro"/>
</dbReference>
<evidence type="ECO:0000259" key="2">
    <source>
        <dbReference type="PROSITE" id="PS50174"/>
    </source>
</evidence>
<keyword evidence="5" id="KW-1185">Reference proteome</keyword>
<proteinExistence type="predicted"/>
<feature type="compositionally biased region" description="Low complexity" evidence="1">
    <location>
        <begin position="317"/>
        <end position="332"/>
    </location>
</feature>
<dbReference type="AlphaFoldDB" id="A0A8J2STI1"/>
<dbReference type="GO" id="GO:0006874">
    <property type="term" value="P:intracellular calcium ion homeostasis"/>
    <property type="evidence" value="ECO:0007669"/>
    <property type="project" value="TreeGrafter"/>
</dbReference>
<evidence type="ECO:0000256" key="1">
    <source>
        <dbReference type="SAM" id="MobiDB-lite"/>
    </source>
</evidence>
<accession>A0A8J2STI1</accession>
<feature type="region of interest" description="Disordered" evidence="1">
    <location>
        <begin position="302"/>
        <end position="354"/>
    </location>
</feature>